<dbReference type="EMBL" id="OV121140">
    <property type="protein sequence ID" value="CAH0564927.1"/>
    <property type="molecule type" value="Genomic_DNA"/>
</dbReference>
<reference evidence="1" key="1">
    <citation type="submission" date="2021-12" db="EMBL/GenBank/DDBJ databases">
        <authorList>
            <person name="King R."/>
        </authorList>
    </citation>
    <scope>NUCLEOTIDE SEQUENCE</scope>
</reference>
<organism evidence="1 2">
    <name type="scientific">Brassicogethes aeneus</name>
    <name type="common">Rape pollen beetle</name>
    <name type="synonym">Meligethes aeneus</name>
    <dbReference type="NCBI Taxonomy" id="1431903"/>
    <lineage>
        <taxon>Eukaryota</taxon>
        <taxon>Metazoa</taxon>
        <taxon>Ecdysozoa</taxon>
        <taxon>Arthropoda</taxon>
        <taxon>Hexapoda</taxon>
        <taxon>Insecta</taxon>
        <taxon>Pterygota</taxon>
        <taxon>Neoptera</taxon>
        <taxon>Endopterygota</taxon>
        <taxon>Coleoptera</taxon>
        <taxon>Polyphaga</taxon>
        <taxon>Cucujiformia</taxon>
        <taxon>Nitidulidae</taxon>
        <taxon>Meligethinae</taxon>
        <taxon>Brassicogethes</taxon>
    </lineage>
</organism>
<dbReference type="AlphaFoldDB" id="A0A9P0BKF3"/>
<sequence length="124" mass="14446">MEKIVVKKEPVDDSERNILINYDIPSTSAIKKEEFDDNDNSMNIDKDNFEESKQVEMKFEAGDEMFLDQGTNSPKEILNKEVIPKAKKATICSIHFDEKYFEIPLKQRFLNYSHKNARNLKAEA</sequence>
<proteinExistence type="predicted"/>
<evidence type="ECO:0000313" key="2">
    <source>
        <dbReference type="Proteomes" id="UP001154078"/>
    </source>
</evidence>
<dbReference type="Proteomes" id="UP001154078">
    <property type="component" value="Chromosome 9"/>
</dbReference>
<gene>
    <name evidence="1" type="ORF">MELIAE_LOCUS13363</name>
</gene>
<accession>A0A9P0BKF3</accession>
<protein>
    <submittedName>
        <fullName evidence="1">Uncharacterized protein</fullName>
    </submittedName>
</protein>
<name>A0A9P0BKF3_BRAAE</name>
<dbReference type="OrthoDB" id="3561125at2759"/>
<keyword evidence="2" id="KW-1185">Reference proteome</keyword>
<evidence type="ECO:0000313" key="1">
    <source>
        <dbReference type="EMBL" id="CAH0564927.1"/>
    </source>
</evidence>